<dbReference type="GO" id="GO:0016301">
    <property type="term" value="F:kinase activity"/>
    <property type="evidence" value="ECO:0007669"/>
    <property type="project" value="UniProtKB-KW"/>
</dbReference>
<reference evidence="6 7" key="1">
    <citation type="submission" date="2015-03" db="EMBL/GenBank/DDBJ databases">
        <authorList>
            <person name="Lepp D."/>
            <person name="Hassan Y.I."/>
            <person name="Li X.-Z."/>
            <person name="Zhou T."/>
        </authorList>
    </citation>
    <scope>NUCLEOTIDE SEQUENCE [LARGE SCALE GENOMIC DNA]</scope>
    <source>
        <strain evidence="6 7">Cr7-05</strain>
    </source>
</reference>
<protein>
    <submittedName>
        <fullName evidence="6">Phosphatidylinositol kinase</fullName>
    </submittedName>
</protein>
<accession>A0ABR5E0E7</accession>
<dbReference type="Gene3D" id="1.10.1070.20">
    <property type="match status" value="1"/>
</dbReference>
<comment type="caution">
    <text evidence="6">The sequence shown here is derived from an EMBL/GenBank/DDBJ whole genome shotgun (WGS) entry which is preliminary data.</text>
</comment>
<evidence type="ECO:0000256" key="2">
    <source>
        <dbReference type="ARBA" id="ARBA00022679"/>
    </source>
</evidence>
<evidence type="ECO:0000256" key="3">
    <source>
        <dbReference type="ARBA" id="ARBA00022777"/>
    </source>
</evidence>
<dbReference type="Pfam" id="PF07804">
    <property type="entry name" value="HipA_C"/>
    <property type="match status" value="1"/>
</dbReference>
<comment type="similarity">
    <text evidence="1">Belongs to the HipA Ser/Thr kinase family.</text>
</comment>
<evidence type="ECO:0000313" key="7">
    <source>
        <dbReference type="Proteomes" id="UP000033519"/>
    </source>
</evidence>
<evidence type="ECO:0000259" key="5">
    <source>
        <dbReference type="Pfam" id="PF13657"/>
    </source>
</evidence>
<name>A0ABR5E0E7_9HYPH</name>
<dbReference type="PANTHER" id="PTHR37419">
    <property type="entry name" value="SERINE/THREONINE-PROTEIN KINASE TOXIN HIPA"/>
    <property type="match status" value="1"/>
</dbReference>
<evidence type="ECO:0000259" key="4">
    <source>
        <dbReference type="Pfam" id="PF07804"/>
    </source>
</evidence>
<dbReference type="Pfam" id="PF13657">
    <property type="entry name" value="Couple_hipA"/>
    <property type="match status" value="1"/>
</dbReference>
<feature type="domain" description="HipA-like C-terminal" evidence="4">
    <location>
        <begin position="125"/>
        <end position="352"/>
    </location>
</feature>
<dbReference type="InterPro" id="IPR012893">
    <property type="entry name" value="HipA-like_C"/>
</dbReference>
<proteinExistence type="inferred from homology"/>
<keyword evidence="2" id="KW-0808">Transferase</keyword>
<dbReference type="InterPro" id="IPR052028">
    <property type="entry name" value="HipA_Ser/Thr_kinase"/>
</dbReference>
<gene>
    <name evidence="6" type="ORF">WH91_06975</name>
</gene>
<organism evidence="6 7">
    <name type="scientific">Devosia psychrophila</name>
    <dbReference type="NCBI Taxonomy" id="728005"/>
    <lineage>
        <taxon>Bacteria</taxon>
        <taxon>Pseudomonadati</taxon>
        <taxon>Pseudomonadota</taxon>
        <taxon>Alphaproteobacteria</taxon>
        <taxon>Hyphomicrobiales</taxon>
        <taxon>Devosiaceae</taxon>
        <taxon>Devosia</taxon>
    </lineage>
</organism>
<dbReference type="Proteomes" id="UP000033519">
    <property type="component" value="Unassembled WGS sequence"/>
</dbReference>
<dbReference type="InterPro" id="IPR017508">
    <property type="entry name" value="HipA_N1"/>
</dbReference>
<keyword evidence="7" id="KW-1185">Reference proteome</keyword>
<dbReference type="EMBL" id="LAPV01000084">
    <property type="protein sequence ID" value="KKC33706.1"/>
    <property type="molecule type" value="Genomic_DNA"/>
</dbReference>
<sequence length="386" mass="42778">MATNLYSADVLFKGKLAGILEQTVTGGTRFTYGDGWTGDIACCFPATQREHNWANGLHPFFQHLGPEGWLREKQARGAHIQDEQNDFALLLAYGEDCIGAVGIRASEEADIPKVEEGAPTPGKTLSGVQKKLLVVKDGDGFVAAGRDGPAPYIAKFNSEAREGLVRNEFLSLQWAAKILGKNEVTQFKTGHFGEEIALIVSRFDRTEKGEKLRLEDFAQVLVKPRGVNYDGKYGSSYEEVARVIREHSARPVIDLDKLFRRLVVFAALANCDAHLKNFSLLETPEGLRLSPVYDVLNTAIYDDLDRNFGLSILGRSRNLEELNGTLFRKFGAEIGLHERAVELALGDLKKQIGKNPINAPSGEPPNGFVSRFEEVVRNQCLRLFEE</sequence>
<feature type="domain" description="HipA N-terminal subdomain 1" evidence="5">
    <location>
        <begin position="8"/>
        <end position="103"/>
    </location>
</feature>
<dbReference type="PANTHER" id="PTHR37419:SF1">
    <property type="entry name" value="SERINE_THREONINE-PROTEIN KINASE TOXIN HIPA"/>
    <property type="match status" value="1"/>
</dbReference>
<evidence type="ECO:0000313" key="6">
    <source>
        <dbReference type="EMBL" id="KKC33706.1"/>
    </source>
</evidence>
<keyword evidence="3 6" id="KW-0418">Kinase</keyword>
<evidence type="ECO:0000256" key="1">
    <source>
        <dbReference type="ARBA" id="ARBA00010164"/>
    </source>
</evidence>
<dbReference type="NCBIfam" id="TIGR03071">
    <property type="entry name" value="couple_hipA"/>
    <property type="match status" value="1"/>
</dbReference>